<dbReference type="GO" id="GO:0004519">
    <property type="term" value="F:endonuclease activity"/>
    <property type="evidence" value="ECO:0007669"/>
    <property type="project" value="UniProtKB-KW"/>
</dbReference>
<dbReference type="Gene3D" id="3.90.350.10">
    <property type="entry name" value="Transposase Inhibitor Protein From Tn5, Chain A, domain 1"/>
    <property type="match status" value="1"/>
</dbReference>
<dbReference type="RefSeq" id="WP_073384473.1">
    <property type="nucleotide sequence ID" value="NZ_FQZK01000065.1"/>
</dbReference>
<evidence type="ECO:0000313" key="4">
    <source>
        <dbReference type="Proteomes" id="UP000184452"/>
    </source>
</evidence>
<dbReference type="InterPro" id="IPR012337">
    <property type="entry name" value="RNaseH-like_sf"/>
</dbReference>
<gene>
    <name evidence="3" type="ORF">SAMN05421803_1651</name>
</gene>
<organism evidence="3 4">
    <name type="scientific">Nocardiopsis flavescens</name>
    <dbReference type="NCBI Taxonomy" id="758803"/>
    <lineage>
        <taxon>Bacteria</taxon>
        <taxon>Bacillati</taxon>
        <taxon>Actinomycetota</taxon>
        <taxon>Actinomycetes</taxon>
        <taxon>Streptosporangiales</taxon>
        <taxon>Nocardiopsidaceae</taxon>
        <taxon>Nocardiopsis</taxon>
    </lineage>
</organism>
<dbReference type="Proteomes" id="UP000184452">
    <property type="component" value="Unassembled WGS sequence"/>
</dbReference>
<proteinExistence type="predicted"/>
<accession>A0A1M6X470</accession>
<evidence type="ECO:0000313" key="3">
    <source>
        <dbReference type="EMBL" id="SHL00852.1"/>
    </source>
</evidence>
<evidence type="ECO:0000256" key="1">
    <source>
        <dbReference type="SAM" id="MobiDB-lite"/>
    </source>
</evidence>
<dbReference type="STRING" id="758803.SAMN05421803_1651"/>
<dbReference type="NCBIfam" id="NF041680">
    <property type="entry name" value="transp_NF041680"/>
    <property type="match status" value="1"/>
</dbReference>
<dbReference type="OrthoDB" id="3339508at2"/>
<keyword evidence="3" id="KW-0540">Nuclease</keyword>
<dbReference type="InterPro" id="IPR038721">
    <property type="entry name" value="IS701-like_DDE_dom"/>
</dbReference>
<protein>
    <submittedName>
        <fullName evidence="3">DDE superfamily endonuclease</fullName>
    </submittedName>
</protein>
<dbReference type="EMBL" id="FQZK01000065">
    <property type="protein sequence ID" value="SHL00852.1"/>
    <property type="molecule type" value="Genomic_DNA"/>
</dbReference>
<name>A0A1M6X470_9ACTN</name>
<evidence type="ECO:0000259" key="2">
    <source>
        <dbReference type="Pfam" id="PF13546"/>
    </source>
</evidence>
<dbReference type="Pfam" id="PF13546">
    <property type="entry name" value="DDE_5"/>
    <property type="match status" value="1"/>
</dbReference>
<dbReference type="AlphaFoldDB" id="A0A1M6X470"/>
<sequence>MSLLHHHAPVEPLPELSRFRAQFHACLTTRADALFEVCEALVSTPTPVRHLAQLSLEPEHHRGHGSAYAALNQGRIDTTHLRWSLAALPLPRFHGRLVLACDVSPWLRPDAWTSPERSWCHTYGRGTGQAEMVPGWPYSVIVALEEGSTSWTAPLDAARLPPGTDETAFTAAQVRDLHTRLAAAGHHQPEDPDVLVVVDAGYDAPRLAHLLADLPMRVVGRLRSDRVLYGPAEHRPPSASGRPAKHGAPLRMAARATWPEPATVTTTPTRRYGTATVRSWDRMHPRLTHRSAWADHPGQLPVVEGTLVLLQVQALPSRRSPKPLWLWASATGLAPEGVDELWWAYLRRFDIEHTFRFLKQMLGWDAPRLRDPRAADRWSWVVLVAYTQLRLARGLVVQVCLPWHRPVEPVRMSPSRVRRGFRYIRADLPGCVGAPKPSGPGPGRPAGSRNKRPAPRYGVPKKHETSIKGRSGDKQPG</sequence>
<keyword evidence="4" id="KW-1185">Reference proteome</keyword>
<feature type="region of interest" description="Disordered" evidence="1">
    <location>
        <begin position="432"/>
        <end position="477"/>
    </location>
</feature>
<dbReference type="SUPFAM" id="SSF53098">
    <property type="entry name" value="Ribonuclease H-like"/>
    <property type="match status" value="1"/>
</dbReference>
<feature type="domain" description="Transposase IS701-like DDE" evidence="2">
    <location>
        <begin position="22"/>
        <end position="284"/>
    </location>
</feature>
<feature type="compositionally biased region" description="Basic and acidic residues" evidence="1">
    <location>
        <begin position="461"/>
        <end position="477"/>
    </location>
</feature>
<reference evidence="3 4" key="1">
    <citation type="submission" date="2016-11" db="EMBL/GenBank/DDBJ databases">
        <authorList>
            <person name="Jaros S."/>
            <person name="Januszkiewicz K."/>
            <person name="Wedrychowicz H."/>
        </authorList>
    </citation>
    <scope>NUCLEOTIDE SEQUENCE [LARGE SCALE GENOMIC DNA]</scope>
    <source>
        <strain evidence="3 4">CGMCC 4.5723</strain>
    </source>
</reference>
<keyword evidence="3" id="KW-0378">Hydrolase</keyword>
<feature type="region of interest" description="Disordered" evidence="1">
    <location>
        <begin position="230"/>
        <end position="249"/>
    </location>
</feature>
<keyword evidence="3" id="KW-0255">Endonuclease</keyword>